<reference evidence="1 2" key="1">
    <citation type="submission" date="2017-06" db="EMBL/GenBank/DDBJ databases">
        <authorList>
            <person name="Kim H.J."/>
            <person name="Triplett B.A."/>
        </authorList>
    </citation>
    <scope>NUCLEOTIDE SEQUENCE [LARGE SCALE GENOMIC DNA]</scope>
    <source>
        <strain evidence="1 2">DSM 43151</strain>
    </source>
</reference>
<name>A0A238Z0J0_9ACTN</name>
<dbReference type="RefSeq" id="WP_089294011.1">
    <property type="nucleotide sequence ID" value="NZ_BOMU01000035.1"/>
</dbReference>
<keyword evidence="2" id="KW-1185">Reference proteome</keyword>
<dbReference type="Proteomes" id="UP000198415">
    <property type="component" value="Unassembled WGS sequence"/>
</dbReference>
<evidence type="ECO:0000313" key="1">
    <source>
        <dbReference type="EMBL" id="SNR76886.1"/>
    </source>
</evidence>
<dbReference type="GO" id="GO:0003989">
    <property type="term" value="F:acetyl-CoA carboxylase activity"/>
    <property type="evidence" value="ECO:0007669"/>
    <property type="project" value="InterPro"/>
</dbReference>
<proteinExistence type="predicted"/>
<dbReference type="InterPro" id="IPR032716">
    <property type="entry name" value="ACC_epsilon"/>
</dbReference>
<sequence>MTITVARGNPSAEELAAVVVVLLSATAPANPAPGRPRAGTWAARHRLLRQPHTHGLAGWRTPSFPR</sequence>
<accession>A0A238Z0J0</accession>
<dbReference type="GO" id="GO:0004658">
    <property type="term" value="F:propionyl-CoA carboxylase activity"/>
    <property type="evidence" value="ECO:0007669"/>
    <property type="project" value="InterPro"/>
</dbReference>
<evidence type="ECO:0000313" key="2">
    <source>
        <dbReference type="Proteomes" id="UP000198415"/>
    </source>
</evidence>
<dbReference type="Pfam" id="PF13822">
    <property type="entry name" value="ACC_epsilon"/>
    <property type="match status" value="1"/>
</dbReference>
<organism evidence="1 2">
    <name type="scientific">Actinoplanes regularis</name>
    <dbReference type="NCBI Taxonomy" id="52697"/>
    <lineage>
        <taxon>Bacteria</taxon>
        <taxon>Bacillati</taxon>
        <taxon>Actinomycetota</taxon>
        <taxon>Actinomycetes</taxon>
        <taxon>Micromonosporales</taxon>
        <taxon>Micromonosporaceae</taxon>
        <taxon>Actinoplanes</taxon>
    </lineage>
</organism>
<gene>
    <name evidence="1" type="ORF">SAMN06264365_105333</name>
</gene>
<dbReference type="AlphaFoldDB" id="A0A238Z0J0"/>
<protein>
    <submittedName>
        <fullName evidence="1">Acyl-CoA carboxylase epsilon subunit</fullName>
    </submittedName>
</protein>
<dbReference type="EMBL" id="FZNR01000005">
    <property type="protein sequence ID" value="SNR76886.1"/>
    <property type="molecule type" value="Genomic_DNA"/>
</dbReference>